<feature type="signal peptide" evidence="3">
    <location>
        <begin position="1"/>
        <end position="17"/>
    </location>
</feature>
<dbReference type="Pfam" id="PF25975">
    <property type="entry name" value="CzcB_C"/>
    <property type="match status" value="1"/>
</dbReference>
<dbReference type="EMBL" id="CP063656">
    <property type="protein sequence ID" value="QOW19224.1"/>
    <property type="molecule type" value="Genomic_DNA"/>
</dbReference>
<evidence type="ECO:0000256" key="3">
    <source>
        <dbReference type="SAM" id="SignalP"/>
    </source>
</evidence>
<dbReference type="KEGG" id="lcic:INQ41_11405"/>
<dbReference type="Pfam" id="PF25954">
    <property type="entry name" value="Beta-barrel_RND_2"/>
    <property type="match status" value="1"/>
</dbReference>
<keyword evidence="8" id="KW-1185">Reference proteome</keyword>
<feature type="chain" id="PRO_5032431155" evidence="3">
    <location>
        <begin position="18"/>
        <end position="330"/>
    </location>
</feature>
<dbReference type="InterPro" id="IPR058792">
    <property type="entry name" value="Beta-barrel_RND_2"/>
</dbReference>
<dbReference type="InterPro" id="IPR011053">
    <property type="entry name" value="Single_hybrid_motif"/>
</dbReference>
<reference evidence="7 8" key="1">
    <citation type="submission" date="2020-10" db="EMBL/GenBank/DDBJ databases">
        <title>complete genome sequencing of Lysobacter sp. H21R20.</title>
        <authorList>
            <person name="Bae J.-W."/>
            <person name="Lee S.-Y."/>
        </authorList>
    </citation>
    <scope>NUCLEOTIDE SEQUENCE [LARGE SCALE GENOMIC DNA]</scope>
    <source>
        <strain evidence="7 8">H21R20</strain>
    </source>
</reference>
<evidence type="ECO:0000259" key="6">
    <source>
        <dbReference type="Pfam" id="PF25975"/>
    </source>
</evidence>
<feature type="domain" description="CzcB-like C-terminal circularly permuted SH3-like" evidence="6">
    <location>
        <begin position="259"/>
        <end position="318"/>
    </location>
</feature>
<dbReference type="GO" id="GO:0046914">
    <property type="term" value="F:transition metal ion binding"/>
    <property type="evidence" value="ECO:0007669"/>
    <property type="project" value="TreeGrafter"/>
</dbReference>
<dbReference type="Proteomes" id="UP000594059">
    <property type="component" value="Chromosome"/>
</dbReference>
<dbReference type="PANTHER" id="PTHR30097:SF4">
    <property type="entry name" value="SLR6042 PROTEIN"/>
    <property type="match status" value="1"/>
</dbReference>
<dbReference type="Gene3D" id="2.40.30.170">
    <property type="match status" value="1"/>
</dbReference>
<evidence type="ECO:0000256" key="2">
    <source>
        <dbReference type="SAM" id="MobiDB-lite"/>
    </source>
</evidence>
<feature type="domain" description="CzcB-like barrel-sandwich hybrid" evidence="5">
    <location>
        <begin position="100"/>
        <end position="173"/>
    </location>
</feature>
<keyword evidence="3" id="KW-0732">Signal</keyword>
<accession>A0A7S6UFE1</accession>
<protein>
    <submittedName>
        <fullName evidence="7">Efflux RND transporter periplasmic adaptor subunit</fullName>
    </submittedName>
</protein>
<feature type="compositionally biased region" description="Basic and acidic residues" evidence="2">
    <location>
        <begin position="33"/>
        <end position="42"/>
    </location>
</feature>
<dbReference type="GO" id="GO:0060003">
    <property type="term" value="P:copper ion export"/>
    <property type="evidence" value="ECO:0007669"/>
    <property type="project" value="TreeGrafter"/>
</dbReference>
<evidence type="ECO:0000259" key="4">
    <source>
        <dbReference type="Pfam" id="PF25954"/>
    </source>
</evidence>
<keyword evidence="1" id="KW-0813">Transport</keyword>
<evidence type="ECO:0000256" key="1">
    <source>
        <dbReference type="ARBA" id="ARBA00022448"/>
    </source>
</evidence>
<evidence type="ECO:0000259" key="5">
    <source>
        <dbReference type="Pfam" id="PF25973"/>
    </source>
</evidence>
<dbReference type="InterPro" id="IPR058649">
    <property type="entry name" value="CzcB_C"/>
</dbReference>
<dbReference type="PANTHER" id="PTHR30097">
    <property type="entry name" value="CATION EFFLUX SYSTEM PROTEIN CUSB"/>
    <property type="match status" value="1"/>
</dbReference>
<dbReference type="AlphaFoldDB" id="A0A7S6UFE1"/>
<dbReference type="GO" id="GO:0015679">
    <property type="term" value="P:plasma membrane copper ion transport"/>
    <property type="evidence" value="ECO:0007669"/>
    <property type="project" value="TreeGrafter"/>
</dbReference>
<feature type="region of interest" description="Disordered" evidence="2">
    <location>
        <begin position="23"/>
        <end position="56"/>
    </location>
</feature>
<gene>
    <name evidence="7" type="ORF">INQ41_11405</name>
</gene>
<dbReference type="PROSITE" id="PS51257">
    <property type="entry name" value="PROKAR_LIPOPROTEIN"/>
    <property type="match status" value="1"/>
</dbReference>
<evidence type="ECO:0000313" key="7">
    <source>
        <dbReference type="EMBL" id="QOW19224.1"/>
    </source>
</evidence>
<proteinExistence type="predicted"/>
<dbReference type="RefSeq" id="WP_193984579.1">
    <property type="nucleotide sequence ID" value="NZ_CP063656.1"/>
</dbReference>
<dbReference type="Pfam" id="PF25973">
    <property type="entry name" value="BSH_CzcB"/>
    <property type="match status" value="1"/>
</dbReference>
<dbReference type="Gene3D" id="2.40.420.20">
    <property type="match status" value="1"/>
</dbReference>
<evidence type="ECO:0000313" key="8">
    <source>
        <dbReference type="Proteomes" id="UP000594059"/>
    </source>
</evidence>
<organism evidence="7 8">
    <name type="scientific">Novilysobacter ciconiae</name>
    <dbReference type="NCBI Taxonomy" id="2781022"/>
    <lineage>
        <taxon>Bacteria</taxon>
        <taxon>Pseudomonadati</taxon>
        <taxon>Pseudomonadota</taxon>
        <taxon>Gammaproteobacteria</taxon>
        <taxon>Lysobacterales</taxon>
        <taxon>Lysobacteraceae</taxon>
        <taxon>Novilysobacter</taxon>
    </lineage>
</organism>
<dbReference type="GO" id="GO:0030288">
    <property type="term" value="C:outer membrane-bounded periplasmic space"/>
    <property type="evidence" value="ECO:0007669"/>
    <property type="project" value="TreeGrafter"/>
</dbReference>
<dbReference type="Gene3D" id="2.40.50.100">
    <property type="match status" value="1"/>
</dbReference>
<dbReference type="InterPro" id="IPR058647">
    <property type="entry name" value="BSH_CzcB-like"/>
</dbReference>
<feature type="domain" description="CusB-like beta-barrel" evidence="4">
    <location>
        <begin position="176"/>
        <end position="250"/>
    </location>
</feature>
<dbReference type="SUPFAM" id="SSF51230">
    <property type="entry name" value="Single hybrid motif"/>
    <property type="match status" value="1"/>
</dbReference>
<name>A0A7S6UFE1_9GAMM</name>
<sequence>MKPYALLPMLLVMLALAGCSRGPDGRGPGGNDGADHAPESTDTHPPAAGDAHGAGHEDIRQTTIPAATAAASGIRVEPVGAGVIADEHEVRGLVRPIDGRVAMVVARFPGAIRSLRGEVGDAVRAGQVLATVDSNLSLSTYSVRTPIGGVITARNASLGGVAGEGAALFEVADLSQLWVDLHIFGADAGHIGPGVPVSVTRISDALTVQTTLERVLPGMVSASQSAVARATLDNDDGLWRPGAAVKARITVDRQPVKQMVPLAALQTMEGEEVVFVQTGEVYRSREVETGVRDARNVEILSGLEEGDLVVVGESYLIKADIEKSGAAHDH</sequence>
<dbReference type="InterPro" id="IPR051909">
    <property type="entry name" value="MFP_Cation_Efflux"/>
</dbReference>